<dbReference type="InterPro" id="IPR014710">
    <property type="entry name" value="RmlC-like_jellyroll"/>
</dbReference>
<dbReference type="Proteomes" id="UP001596037">
    <property type="component" value="Unassembled WGS sequence"/>
</dbReference>
<dbReference type="RefSeq" id="WP_376849007.1">
    <property type="nucleotide sequence ID" value="NZ_JBHSMF010000004.1"/>
</dbReference>
<dbReference type="Gene3D" id="2.60.120.10">
    <property type="entry name" value="Jelly Rolls"/>
    <property type="match status" value="1"/>
</dbReference>
<evidence type="ECO:0000313" key="1">
    <source>
        <dbReference type="EMBL" id="MFC5496973.1"/>
    </source>
</evidence>
<protein>
    <submittedName>
        <fullName evidence="1">Cupin domain-containing protein</fullName>
    </submittedName>
</protein>
<accession>A0ABW0NCU3</accession>
<proteinExistence type="predicted"/>
<name>A0ABW0NCU3_9BURK</name>
<gene>
    <name evidence="1" type="ORF">ACFPOE_05465</name>
</gene>
<sequence length="91" mass="10015">MTENFAQFEARLKAQGFDEVLERKWEPGQVVATHTHPFDASAVVVQGEMWLTVGEATQHIPAGGTFALARATPHAERYGSEGATYWVGRRG</sequence>
<organism evidence="1 2">
    <name type="scientific">Caenimonas terrae</name>
    <dbReference type="NCBI Taxonomy" id="696074"/>
    <lineage>
        <taxon>Bacteria</taxon>
        <taxon>Pseudomonadati</taxon>
        <taxon>Pseudomonadota</taxon>
        <taxon>Betaproteobacteria</taxon>
        <taxon>Burkholderiales</taxon>
        <taxon>Comamonadaceae</taxon>
        <taxon>Caenimonas</taxon>
    </lineage>
</organism>
<comment type="caution">
    <text evidence="1">The sequence shown here is derived from an EMBL/GenBank/DDBJ whole genome shotgun (WGS) entry which is preliminary data.</text>
</comment>
<dbReference type="SUPFAM" id="SSF51182">
    <property type="entry name" value="RmlC-like cupins"/>
    <property type="match status" value="1"/>
</dbReference>
<dbReference type="EMBL" id="JBHSMF010000004">
    <property type="protein sequence ID" value="MFC5496973.1"/>
    <property type="molecule type" value="Genomic_DNA"/>
</dbReference>
<keyword evidence="2" id="KW-1185">Reference proteome</keyword>
<evidence type="ECO:0000313" key="2">
    <source>
        <dbReference type="Proteomes" id="UP001596037"/>
    </source>
</evidence>
<dbReference type="InterPro" id="IPR011051">
    <property type="entry name" value="RmlC_Cupin_sf"/>
</dbReference>
<reference evidence="2" key="1">
    <citation type="journal article" date="2019" name="Int. J. Syst. Evol. Microbiol.">
        <title>The Global Catalogue of Microorganisms (GCM) 10K type strain sequencing project: providing services to taxonomists for standard genome sequencing and annotation.</title>
        <authorList>
            <consortium name="The Broad Institute Genomics Platform"/>
            <consortium name="The Broad Institute Genome Sequencing Center for Infectious Disease"/>
            <person name="Wu L."/>
            <person name="Ma J."/>
        </authorList>
    </citation>
    <scope>NUCLEOTIDE SEQUENCE [LARGE SCALE GENOMIC DNA]</scope>
    <source>
        <strain evidence="2">CCUG 57401</strain>
    </source>
</reference>